<name>A0A852RXA5_9ACTN</name>
<gene>
    <name evidence="2" type="ORF">BJ958_005362</name>
</gene>
<protein>
    <recommendedName>
        <fullName evidence="4">DUF3618 domain-containing protein</fullName>
    </recommendedName>
</protein>
<evidence type="ECO:0000313" key="3">
    <source>
        <dbReference type="Proteomes" id="UP000582231"/>
    </source>
</evidence>
<keyword evidence="1" id="KW-0812">Transmembrane</keyword>
<proteinExistence type="predicted"/>
<sequence length="72" mass="7734">MSARELDAQPDVETLERTVDEDREVLARDVDLLVHRVGDRARRLAAIAGAAGVVAAGLMTVLLVRRRGGGAR</sequence>
<dbReference type="AlphaFoldDB" id="A0A852RXA5"/>
<dbReference type="RefSeq" id="WP_179729809.1">
    <property type="nucleotide sequence ID" value="NZ_BAABEF010000001.1"/>
</dbReference>
<keyword evidence="1" id="KW-1133">Transmembrane helix</keyword>
<dbReference type="EMBL" id="JACCBF010000001">
    <property type="protein sequence ID" value="NYD33816.1"/>
    <property type="molecule type" value="Genomic_DNA"/>
</dbReference>
<comment type="caution">
    <text evidence="2">The sequence shown here is derived from an EMBL/GenBank/DDBJ whole genome shotgun (WGS) entry which is preliminary data.</text>
</comment>
<organism evidence="2 3">
    <name type="scientific">Nocardioides kongjuensis</name>
    <dbReference type="NCBI Taxonomy" id="349522"/>
    <lineage>
        <taxon>Bacteria</taxon>
        <taxon>Bacillati</taxon>
        <taxon>Actinomycetota</taxon>
        <taxon>Actinomycetes</taxon>
        <taxon>Propionibacteriales</taxon>
        <taxon>Nocardioidaceae</taxon>
        <taxon>Nocardioides</taxon>
    </lineage>
</organism>
<evidence type="ECO:0000313" key="2">
    <source>
        <dbReference type="EMBL" id="NYD33816.1"/>
    </source>
</evidence>
<reference evidence="2 3" key="1">
    <citation type="submission" date="2020-07" db="EMBL/GenBank/DDBJ databases">
        <title>Sequencing the genomes of 1000 actinobacteria strains.</title>
        <authorList>
            <person name="Klenk H.-P."/>
        </authorList>
    </citation>
    <scope>NUCLEOTIDE SEQUENCE [LARGE SCALE GENOMIC DNA]</scope>
    <source>
        <strain evidence="2 3">DSM 19082</strain>
    </source>
</reference>
<keyword evidence="3" id="KW-1185">Reference proteome</keyword>
<keyword evidence="1" id="KW-0472">Membrane</keyword>
<dbReference type="Proteomes" id="UP000582231">
    <property type="component" value="Unassembled WGS sequence"/>
</dbReference>
<feature type="transmembrane region" description="Helical" evidence="1">
    <location>
        <begin position="44"/>
        <end position="64"/>
    </location>
</feature>
<evidence type="ECO:0000256" key="1">
    <source>
        <dbReference type="SAM" id="Phobius"/>
    </source>
</evidence>
<evidence type="ECO:0008006" key="4">
    <source>
        <dbReference type="Google" id="ProtNLM"/>
    </source>
</evidence>
<accession>A0A852RXA5</accession>